<sequence>MLVILMEDQILAPQQVCQSCLMADSSGQPRWRQGQLRCGHVLRKIAEQQPDQYECMMGFRIVNIE</sequence>
<keyword evidence="2" id="KW-1185">Reference proteome</keyword>
<name>A0A433N0D5_CHLFR</name>
<dbReference type="OrthoDB" id="515521at2"/>
<comment type="caution">
    <text evidence="1">The sequence shown here is derived from an EMBL/GenBank/DDBJ whole genome shotgun (WGS) entry which is preliminary data.</text>
</comment>
<reference evidence="1 2" key="1">
    <citation type="journal article" date="2019" name="Genome Biol. Evol.">
        <title>Day and night: Metabolic profiles and evolutionary relationships of six axenic non-marine cyanobacteria.</title>
        <authorList>
            <person name="Will S.E."/>
            <person name="Henke P."/>
            <person name="Boedeker C."/>
            <person name="Huang S."/>
            <person name="Brinkmann H."/>
            <person name="Rohde M."/>
            <person name="Jarek M."/>
            <person name="Friedl T."/>
            <person name="Seufert S."/>
            <person name="Schumacher M."/>
            <person name="Overmann J."/>
            <person name="Neumann-Schaal M."/>
            <person name="Petersen J."/>
        </authorList>
    </citation>
    <scope>NUCLEOTIDE SEQUENCE [LARGE SCALE GENOMIC DNA]</scope>
    <source>
        <strain evidence="1 2">PCC 6912</strain>
    </source>
</reference>
<evidence type="ECO:0000313" key="2">
    <source>
        <dbReference type="Proteomes" id="UP000268857"/>
    </source>
</evidence>
<dbReference type="Proteomes" id="UP000268857">
    <property type="component" value="Unassembled WGS sequence"/>
</dbReference>
<evidence type="ECO:0000313" key="1">
    <source>
        <dbReference type="EMBL" id="RUR74233.1"/>
    </source>
</evidence>
<dbReference type="EMBL" id="RSCJ01000030">
    <property type="protein sequence ID" value="RUR74233.1"/>
    <property type="molecule type" value="Genomic_DNA"/>
</dbReference>
<dbReference type="AlphaFoldDB" id="A0A433N0D5"/>
<gene>
    <name evidence="1" type="ORF">PCC6912_53340</name>
</gene>
<proteinExistence type="predicted"/>
<dbReference type="RefSeq" id="WP_016875059.1">
    <property type="nucleotide sequence ID" value="NZ_AJLN01000107.1"/>
</dbReference>
<accession>A0A433N0D5</accession>
<protein>
    <submittedName>
        <fullName evidence="1">Uncharacterized protein</fullName>
    </submittedName>
</protein>
<organism evidence="1 2">
    <name type="scientific">Chlorogloeopsis fritschii PCC 6912</name>
    <dbReference type="NCBI Taxonomy" id="211165"/>
    <lineage>
        <taxon>Bacteria</taxon>
        <taxon>Bacillati</taxon>
        <taxon>Cyanobacteriota</taxon>
        <taxon>Cyanophyceae</taxon>
        <taxon>Nostocales</taxon>
        <taxon>Chlorogloeopsidaceae</taxon>
        <taxon>Chlorogloeopsis</taxon>
    </lineage>
</organism>
<dbReference type="STRING" id="211165.GCA_000317285_04382"/>